<dbReference type="InterPro" id="IPR022666">
    <property type="entry name" value="Ribosomal_uL2_RNA-bd_dom"/>
</dbReference>
<evidence type="ECO:0000313" key="7">
    <source>
        <dbReference type="EMBL" id="QPL15609.1"/>
    </source>
</evidence>
<keyword evidence="2 7" id="KW-0689">Ribosomal protein</keyword>
<gene>
    <name evidence="7" type="primary">rpl2</name>
</gene>
<comment type="similarity">
    <text evidence="1">Belongs to the universal ribosomal protein uL2 family.</text>
</comment>
<evidence type="ECO:0000256" key="4">
    <source>
        <dbReference type="SAM" id="MobiDB-lite"/>
    </source>
</evidence>
<keyword evidence="7" id="KW-0496">Mitochondrion</keyword>
<dbReference type="GeneID" id="63660918"/>
<dbReference type="Pfam" id="PF03947">
    <property type="entry name" value="Ribosomal_L2_C"/>
    <property type="match status" value="1"/>
</dbReference>
<dbReference type="Gene3D" id="4.10.950.10">
    <property type="entry name" value="Ribosomal protein L2, domain 3"/>
    <property type="match status" value="1"/>
</dbReference>
<dbReference type="InterPro" id="IPR005880">
    <property type="entry name" value="Ribosomal_uL2_bac/org-type"/>
</dbReference>
<dbReference type="InterPro" id="IPR014726">
    <property type="entry name" value="Ribosomal_uL2_dom3"/>
</dbReference>
<dbReference type="InterPro" id="IPR022671">
    <property type="entry name" value="Ribosomal_uL2_CS"/>
</dbReference>
<dbReference type="GO" id="GO:0032543">
    <property type="term" value="P:mitochondrial translation"/>
    <property type="evidence" value="ECO:0007669"/>
    <property type="project" value="TreeGrafter"/>
</dbReference>
<proteinExistence type="inferred from homology"/>
<dbReference type="SMART" id="SM01383">
    <property type="entry name" value="Ribosomal_L2"/>
    <property type="match status" value="1"/>
</dbReference>
<dbReference type="Gene3D" id="2.40.50.140">
    <property type="entry name" value="Nucleic acid-binding proteins"/>
    <property type="match status" value="1"/>
</dbReference>
<dbReference type="GO" id="GO:0003723">
    <property type="term" value="F:RNA binding"/>
    <property type="evidence" value="ECO:0007669"/>
    <property type="project" value="InterPro"/>
</dbReference>
<dbReference type="SUPFAM" id="SSF50104">
    <property type="entry name" value="Translation proteins SH3-like domain"/>
    <property type="match status" value="1"/>
</dbReference>
<dbReference type="PANTHER" id="PTHR13691">
    <property type="entry name" value="RIBOSOMAL PROTEIN L2"/>
    <property type="match status" value="1"/>
</dbReference>
<accession>A0A7T0Q5L4</accession>
<dbReference type="Gene3D" id="2.30.30.30">
    <property type="match status" value="1"/>
</dbReference>
<dbReference type="PANTHER" id="PTHR13691:SF5">
    <property type="entry name" value="LARGE RIBOSOMAL SUBUNIT PROTEIN UL2M"/>
    <property type="match status" value="1"/>
</dbReference>
<dbReference type="GO" id="GO:0003735">
    <property type="term" value="F:structural constituent of ribosome"/>
    <property type="evidence" value="ECO:0007669"/>
    <property type="project" value="InterPro"/>
</dbReference>
<sequence length="264" mass="30603">MLLYNPITNSQRHCCLINKKYINKFYHFKSFFSRKKSSFGRSKGRISSFHRFSGHKNCYRQLDFDFFFQSEVPFVVRTIEYDPNRSSFISLIYYINGLFSYIVATDSHYLDKRYICSDRTFYMNLYGNRTSLLNLPIGSVLSLLSTESRRYAQYIRSAGTYGILLRKNSKHARILLPSKKILQTPVSGMCFVGKVSNSDFLNQNLGKAGRSFWRGKKPIVRGVAMNPVDHPHGGGEGKKSKPSSPVNPWGTVIKYSRKFKRRKY</sequence>
<dbReference type="FunFam" id="4.10.950.10:FF:000001">
    <property type="entry name" value="50S ribosomal protein L2"/>
    <property type="match status" value="1"/>
</dbReference>
<feature type="compositionally biased region" description="Basic and acidic residues" evidence="4">
    <location>
        <begin position="229"/>
        <end position="239"/>
    </location>
</feature>
<evidence type="ECO:0000256" key="2">
    <source>
        <dbReference type="ARBA" id="ARBA00022980"/>
    </source>
</evidence>
<organism evidence="7">
    <name type="scientific">Pleurostomum flabellatum</name>
    <dbReference type="NCBI Taxonomy" id="405751"/>
    <lineage>
        <taxon>Eukaryota</taxon>
        <taxon>Discoba</taxon>
        <taxon>Heterolobosea</taxon>
        <taxon>Tulamoebidae</taxon>
        <taxon>Pleurostomum</taxon>
    </lineage>
</organism>
<dbReference type="GO" id="GO:0005762">
    <property type="term" value="C:mitochondrial large ribosomal subunit"/>
    <property type="evidence" value="ECO:0007669"/>
    <property type="project" value="TreeGrafter"/>
</dbReference>
<dbReference type="InterPro" id="IPR008991">
    <property type="entry name" value="Translation_prot_SH3-like_sf"/>
</dbReference>
<dbReference type="AlphaFoldDB" id="A0A7T0Q5L4"/>
<feature type="domain" description="Large ribosomal subunit protein uL2 C-terminal" evidence="5">
    <location>
        <begin position="124"/>
        <end position="252"/>
    </location>
</feature>
<dbReference type="InterPro" id="IPR002171">
    <property type="entry name" value="Ribosomal_uL2"/>
</dbReference>
<dbReference type="PROSITE" id="PS00467">
    <property type="entry name" value="RIBOSOMAL_L2"/>
    <property type="match status" value="1"/>
</dbReference>
<dbReference type="InterPro" id="IPR012340">
    <property type="entry name" value="NA-bd_OB-fold"/>
</dbReference>
<dbReference type="InterPro" id="IPR014722">
    <property type="entry name" value="Rib_uL2_dom2"/>
</dbReference>
<dbReference type="InterPro" id="IPR022669">
    <property type="entry name" value="Ribosomal_uL2_C"/>
</dbReference>
<evidence type="ECO:0000259" key="6">
    <source>
        <dbReference type="SMART" id="SM01383"/>
    </source>
</evidence>
<geneLocation type="mitochondrion" evidence="7"/>
<dbReference type="SMART" id="SM01382">
    <property type="entry name" value="Ribosomal_L2_C"/>
    <property type="match status" value="1"/>
</dbReference>
<dbReference type="NCBIfam" id="TIGR01171">
    <property type="entry name" value="rplB_bact"/>
    <property type="match status" value="1"/>
</dbReference>
<protein>
    <submittedName>
        <fullName evidence="7">50S ribosomal protein L2</fullName>
    </submittedName>
</protein>
<evidence type="ECO:0000259" key="5">
    <source>
        <dbReference type="SMART" id="SM01382"/>
    </source>
</evidence>
<dbReference type="Pfam" id="PF00181">
    <property type="entry name" value="Ribosomal_L2_N"/>
    <property type="match status" value="1"/>
</dbReference>
<dbReference type="EMBL" id="MT843578">
    <property type="protein sequence ID" value="QPL15609.1"/>
    <property type="molecule type" value="Genomic_DNA"/>
</dbReference>
<feature type="region of interest" description="Disordered" evidence="4">
    <location>
        <begin position="225"/>
        <end position="250"/>
    </location>
</feature>
<dbReference type="SUPFAM" id="SSF50249">
    <property type="entry name" value="Nucleic acid-binding proteins"/>
    <property type="match status" value="1"/>
</dbReference>
<name>A0A7T0Q5L4_9EUKA</name>
<dbReference type="PIRSF" id="PIRSF002158">
    <property type="entry name" value="Ribosomal_L2"/>
    <property type="match status" value="1"/>
</dbReference>
<keyword evidence="3" id="KW-0687">Ribonucleoprotein</keyword>
<dbReference type="RefSeq" id="YP_010049280.1">
    <property type="nucleotide sequence ID" value="NC_054363.1"/>
</dbReference>
<feature type="domain" description="Large ribosomal subunit protein uL2 RNA-binding" evidence="6">
    <location>
        <begin position="40"/>
        <end position="116"/>
    </location>
</feature>
<dbReference type="GO" id="GO:0016740">
    <property type="term" value="F:transferase activity"/>
    <property type="evidence" value="ECO:0007669"/>
    <property type="project" value="InterPro"/>
</dbReference>
<evidence type="ECO:0000256" key="1">
    <source>
        <dbReference type="ARBA" id="ARBA00005636"/>
    </source>
</evidence>
<reference evidence="7" key="1">
    <citation type="journal article" date="2021" name="Genome Biol.">
        <title>Evolutionary history of mitochondrial genomes in Discoba, including the extreme halophile Pleurostomum flabellatum (Heterolobosea).</title>
        <authorList>
            <person name="Ettahi K."/>
            <person name="Lhee D.H."/>
            <person name="Sung J.Y."/>
            <person name="Simpson A.G.B."/>
            <person name="Park J.S."/>
            <person name="Yoon H.S."/>
        </authorList>
    </citation>
    <scope>NUCLEOTIDE SEQUENCE</scope>
</reference>
<evidence type="ECO:0000256" key="3">
    <source>
        <dbReference type="ARBA" id="ARBA00023274"/>
    </source>
</evidence>